<protein>
    <submittedName>
        <fullName evidence="2">Metallo-beta-lactamase family protein</fullName>
    </submittedName>
</protein>
<accession>A0A059FB78</accession>
<comment type="caution">
    <text evidence="2">The sequence shown here is derived from an EMBL/GenBank/DDBJ whole genome shotgun (WGS) entry which is preliminary data.</text>
</comment>
<dbReference type="PANTHER" id="PTHR42663">
    <property type="entry name" value="HYDROLASE C777.06C-RELATED-RELATED"/>
    <property type="match status" value="1"/>
</dbReference>
<dbReference type="STRING" id="1280952.HJA_12329"/>
<keyword evidence="3" id="KW-1185">Reference proteome</keyword>
<evidence type="ECO:0000313" key="3">
    <source>
        <dbReference type="Proteomes" id="UP000024816"/>
    </source>
</evidence>
<dbReference type="InterPro" id="IPR001279">
    <property type="entry name" value="Metallo-B-lactamas"/>
</dbReference>
<dbReference type="eggNOG" id="COG1235">
    <property type="taxonomic scope" value="Bacteria"/>
</dbReference>
<dbReference type="InterPro" id="IPR036866">
    <property type="entry name" value="RibonucZ/Hydroxyglut_hydro"/>
</dbReference>
<dbReference type="Gene3D" id="3.60.15.10">
    <property type="entry name" value="Ribonuclease Z/Hydroxyacylglutathione hydrolase-like"/>
    <property type="match status" value="1"/>
</dbReference>
<evidence type="ECO:0000259" key="1">
    <source>
        <dbReference type="Pfam" id="PF12706"/>
    </source>
</evidence>
<dbReference type="PATRIC" id="fig|1280952.3.peg.2469"/>
<name>A0A059FB78_9PROT</name>
<dbReference type="Proteomes" id="UP000024816">
    <property type="component" value="Unassembled WGS sequence"/>
</dbReference>
<dbReference type="Pfam" id="PF12706">
    <property type="entry name" value="Lactamase_B_2"/>
    <property type="match status" value="1"/>
</dbReference>
<dbReference type="EMBL" id="ARYJ01000007">
    <property type="protein sequence ID" value="KCZ87788.1"/>
    <property type="molecule type" value="Genomic_DNA"/>
</dbReference>
<evidence type="ECO:0000313" key="2">
    <source>
        <dbReference type="EMBL" id="KCZ87788.1"/>
    </source>
</evidence>
<dbReference type="SUPFAM" id="SSF56281">
    <property type="entry name" value="Metallo-hydrolase/oxidoreductase"/>
    <property type="match status" value="1"/>
</dbReference>
<reference evidence="2 3" key="1">
    <citation type="journal article" date="2014" name="Antonie Van Leeuwenhoek">
        <title>Hyphomonas beringensis sp. nov. and Hyphomonas chukchiensis sp. nov., isolated from surface seawater of the Bering Sea and Chukchi Sea.</title>
        <authorList>
            <person name="Li C."/>
            <person name="Lai Q."/>
            <person name="Li G."/>
            <person name="Dong C."/>
            <person name="Wang J."/>
            <person name="Liao Y."/>
            <person name="Shao Z."/>
        </authorList>
    </citation>
    <scope>NUCLEOTIDE SEQUENCE [LARGE SCALE GENOMIC DNA]</scope>
    <source>
        <strain evidence="2 3">VP2</strain>
    </source>
</reference>
<dbReference type="AlphaFoldDB" id="A0A059FB78"/>
<dbReference type="PANTHER" id="PTHR42663:SF6">
    <property type="entry name" value="HYDROLASE C777.06C-RELATED"/>
    <property type="match status" value="1"/>
</dbReference>
<sequence>MCDPAEPKNRRRRCSVLVEKEDEYGGVTSVLIDTSPDLREQLLDAGVTKLDALVYTHEHADQVHGIDDVRPLVIRQRAALPTFMNAATREILTKRFDYCFEGMGGYPPILDLQPDISAYTPFQISGAGGNISMLPVDMEHGRIRCLGFRINDFAYCNDVSGLPERTKTALMGLDTLVIDALRYTDHPTHANVAKALDWIAELKPRAAVLTNMHVDLDYETLKRELPESVEPGFDGMVLEIR</sequence>
<dbReference type="CDD" id="cd16279">
    <property type="entry name" value="metallo-hydrolase-like_MBL-fold"/>
    <property type="match status" value="1"/>
</dbReference>
<organism evidence="2 3">
    <name type="scientific">Hyphomonas jannaschiana VP2</name>
    <dbReference type="NCBI Taxonomy" id="1280952"/>
    <lineage>
        <taxon>Bacteria</taxon>
        <taxon>Pseudomonadati</taxon>
        <taxon>Pseudomonadota</taxon>
        <taxon>Alphaproteobacteria</taxon>
        <taxon>Hyphomonadales</taxon>
        <taxon>Hyphomonadaceae</taxon>
        <taxon>Hyphomonas</taxon>
    </lineage>
</organism>
<feature type="domain" description="Metallo-beta-lactamase" evidence="1">
    <location>
        <begin position="29"/>
        <end position="210"/>
    </location>
</feature>
<proteinExistence type="predicted"/>
<gene>
    <name evidence="2" type="ORF">HJA_12329</name>
</gene>